<gene>
    <name evidence="1" type="ORF">THARTR1_00346</name>
</gene>
<dbReference type="OrthoDB" id="20729at2759"/>
<evidence type="ECO:0000313" key="2">
    <source>
        <dbReference type="Proteomes" id="UP000236290"/>
    </source>
</evidence>
<evidence type="ECO:0000313" key="1">
    <source>
        <dbReference type="EMBL" id="PNP60322.1"/>
    </source>
</evidence>
<dbReference type="EMBL" id="MTYI01000004">
    <property type="protein sequence ID" value="PNP60322.1"/>
    <property type="molecule type" value="Genomic_DNA"/>
</dbReference>
<dbReference type="AlphaFoldDB" id="A0A2K0URB5"/>
<organism evidence="1 2">
    <name type="scientific">Trichoderma harzianum</name>
    <name type="common">Hypocrea lixii</name>
    <dbReference type="NCBI Taxonomy" id="5544"/>
    <lineage>
        <taxon>Eukaryota</taxon>
        <taxon>Fungi</taxon>
        <taxon>Dikarya</taxon>
        <taxon>Ascomycota</taxon>
        <taxon>Pezizomycotina</taxon>
        <taxon>Sordariomycetes</taxon>
        <taxon>Hypocreomycetidae</taxon>
        <taxon>Hypocreales</taxon>
        <taxon>Hypocreaceae</taxon>
        <taxon>Trichoderma</taxon>
    </lineage>
</organism>
<comment type="caution">
    <text evidence="1">The sequence shown here is derived from an EMBL/GenBank/DDBJ whole genome shotgun (WGS) entry which is preliminary data.</text>
</comment>
<proteinExistence type="predicted"/>
<name>A0A2K0URB5_TRIHA</name>
<protein>
    <submittedName>
        <fullName evidence="1">Uncharacterized protein</fullName>
    </submittedName>
</protein>
<accession>A0A2K0URB5</accession>
<reference evidence="1 2" key="1">
    <citation type="submission" date="2017-02" db="EMBL/GenBank/DDBJ databases">
        <title>Genomes of Trichoderma spp. with biocontrol activity.</title>
        <authorList>
            <person name="Gardiner D."/>
            <person name="Kazan K."/>
            <person name="Vos C."/>
            <person name="Harvey P."/>
        </authorList>
    </citation>
    <scope>NUCLEOTIDE SEQUENCE [LARGE SCALE GENOMIC DNA]</scope>
    <source>
        <strain evidence="1 2">Tr1</strain>
    </source>
</reference>
<dbReference type="Proteomes" id="UP000236290">
    <property type="component" value="Unassembled WGS sequence"/>
</dbReference>
<sequence length="55" mass="6426">MIEYTDYQKVFPPGAQMPYDRKRIHEIEARRKELGGQLFIDRVLKALGISKSQFG</sequence>